<evidence type="ECO:0000313" key="2">
    <source>
        <dbReference type="Proteomes" id="UP000219439"/>
    </source>
</evidence>
<name>A0A285PHX1_9HYPH</name>
<dbReference type="AlphaFoldDB" id="A0A285PHX1"/>
<dbReference type="RefSeq" id="WP_141401318.1">
    <property type="nucleotide sequence ID" value="NZ_OBEL01000007.1"/>
</dbReference>
<evidence type="ECO:0000313" key="1">
    <source>
        <dbReference type="EMBL" id="SNZ21332.1"/>
    </source>
</evidence>
<accession>A0A285PHX1</accession>
<gene>
    <name evidence="1" type="ORF">SAMN06265368_4449</name>
</gene>
<organism evidence="1 2">
    <name type="scientific">Cohaesibacter gelatinilyticus</name>
    <dbReference type="NCBI Taxonomy" id="372072"/>
    <lineage>
        <taxon>Bacteria</taxon>
        <taxon>Pseudomonadati</taxon>
        <taxon>Pseudomonadota</taxon>
        <taxon>Alphaproteobacteria</taxon>
        <taxon>Hyphomicrobiales</taxon>
        <taxon>Cohaesibacteraceae</taxon>
    </lineage>
</organism>
<reference evidence="1 2" key="1">
    <citation type="submission" date="2017-09" db="EMBL/GenBank/DDBJ databases">
        <authorList>
            <person name="Ehlers B."/>
            <person name="Leendertz F.H."/>
        </authorList>
    </citation>
    <scope>NUCLEOTIDE SEQUENCE [LARGE SCALE GENOMIC DNA]</scope>
    <source>
        <strain evidence="1 2">DSM 18289</strain>
    </source>
</reference>
<protein>
    <submittedName>
        <fullName evidence="1">Uncharacterized protein</fullName>
    </submittedName>
</protein>
<sequence length="199" mass="22957">MGKAKPANRFYRYAKISEYMFRRVLWGFACDLSVTEVARNTKLSTNSVSAIYQRLRAHYVRIGVFNSFYDNGDAIGVSETSDAYELALLEFHLKRISQMRGIPHSQNSSDHHFCESCWRFQLIPFFEGRSADAAHNMIFNELLTYLKVGGPVGVKAADLQAVRRCQLEFLNRRSAWLERSSPEFKSEDSRALLRDIRET</sequence>
<keyword evidence="2" id="KW-1185">Reference proteome</keyword>
<dbReference type="OrthoDB" id="8456418at2"/>
<dbReference type="Proteomes" id="UP000219439">
    <property type="component" value="Unassembled WGS sequence"/>
</dbReference>
<dbReference type="EMBL" id="OBEL01000007">
    <property type="protein sequence ID" value="SNZ21332.1"/>
    <property type="molecule type" value="Genomic_DNA"/>
</dbReference>
<proteinExistence type="predicted"/>